<evidence type="ECO:0000313" key="3">
    <source>
        <dbReference type="EMBL" id="KAF2658778.1"/>
    </source>
</evidence>
<evidence type="ECO:0000313" key="4">
    <source>
        <dbReference type="Proteomes" id="UP000799324"/>
    </source>
</evidence>
<dbReference type="InterPro" id="IPR018744">
    <property type="entry name" value="DUF2293"/>
</dbReference>
<dbReference type="PANTHER" id="PTHR38113:SF1">
    <property type="entry name" value="DUF2293 DOMAIN-CONTAINING PROTEIN"/>
    <property type="match status" value="1"/>
</dbReference>
<name>A0A6A6TIM9_9PLEO</name>
<sequence length="416" mass="47331">MTRIHHDRPTKGAFGASTLDRTRAAASRKKKGYKVMMEVVEQEKKKLRSVPTYTADAPPGYMFVPLGYHSDLTEYCKERCRKRNLPVHVVSAKPKGKAQTGPENESAPRIDTQRIGHHFPNEIIDEACDVLGYRYRNGVFQKSTRNYDNNQLSRKIQSIQYDQQRMVLHDRPNPAKSREQVQAAVLEVFPKIPDADLTAILDHAFEEGSKRVGNATELTLARRVQLAVGAYIRHQYTDYDKLLKSGVTWPDARQLAQPASYAKLKEWRDEAESNELEETFREIIVLDDDDDDDHSSSDGSSSASLDRDHSMDVEYISSQATARELQPEETAFLARPDPYAASRRSRRTIYLPLHRPSGPTSLVNPMDVYNARQANRVHVRPHPFTMSRQPQAQRRHDSRVSAAPYVADSSVVTYCH</sequence>
<evidence type="ECO:0000259" key="2">
    <source>
        <dbReference type="Pfam" id="PF10056"/>
    </source>
</evidence>
<dbReference type="Pfam" id="PF10056">
    <property type="entry name" value="DUF2293"/>
    <property type="match status" value="1"/>
</dbReference>
<feature type="region of interest" description="Disordered" evidence="1">
    <location>
        <begin position="1"/>
        <end position="27"/>
    </location>
</feature>
<feature type="region of interest" description="Disordered" evidence="1">
    <location>
        <begin position="286"/>
        <end position="310"/>
    </location>
</feature>
<gene>
    <name evidence="3" type="ORF">K491DRAFT_592509</name>
</gene>
<accession>A0A6A6TIM9</accession>
<protein>
    <recommendedName>
        <fullName evidence="2">DUF2293 domain-containing protein</fullName>
    </recommendedName>
</protein>
<dbReference type="OrthoDB" id="5288828at2759"/>
<evidence type="ECO:0000256" key="1">
    <source>
        <dbReference type="SAM" id="MobiDB-lite"/>
    </source>
</evidence>
<keyword evidence="4" id="KW-1185">Reference proteome</keyword>
<dbReference type="Proteomes" id="UP000799324">
    <property type="component" value="Unassembled WGS sequence"/>
</dbReference>
<dbReference type="AlphaFoldDB" id="A0A6A6TIM9"/>
<dbReference type="PANTHER" id="PTHR38113">
    <property type="match status" value="1"/>
</dbReference>
<reference evidence="3" key="1">
    <citation type="journal article" date="2020" name="Stud. Mycol.">
        <title>101 Dothideomycetes genomes: a test case for predicting lifestyles and emergence of pathogens.</title>
        <authorList>
            <person name="Haridas S."/>
            <person name="Albert R."/>
            <person name="Binder M."/>
            <person name="Bloem J."/>
            <person name="Labutti K."/>
            <person name="Salamov A."/>
            <person name="Andreopoulos B."/>
            <person name="Baker S."/>
            <person name="Barry K."/>
            <person name="Bills G."/>
            <person name="Bluhm B."/>
            <person name="Cannon C."/>
            <person name="Castanera R."/>
            <person name="Culley D."/>
            <person name="Daum C."/>
            <person name="Ezra D."/>
            <person name="Gonzalez J."/>
            <person name="Henrissat B."/>
            <person name="Kuo A."/>
            <person name="Liang C."/>
            <person name="Lipzen A."/>
            <person name="Lutzoni F."/>
            <person name="Magnuson J."/>
            <person name="Mondo S."/>
            <person name="Nolan M."/>
            <person name="Ohm R."/>
            <person name="Pangilinan J."/>
            <person name="Park H.-J."/>
            <person name="Ramirez L."/>
            <person name="Alfaro M."/>
            <person name="Sun H."/>
            <person name="Tritt A."/>
            <person name="Yoshinaga Y."/>
            <person name="Zwiers L.-H."/>
            <person name="Turgeon B."/>
            <person name="Goodwin S."/>
            <person name="Spatafora J."/>
            <person name="Crous P."/>
            <person name="Grigoriev I."/>
        </authorList>
    </citation>
    <scope>NUCLEOTIDE SEQUENCE</scope>
    <source>
        <strain evidence="3">CBS 122681</strain>
    </source>
</reference>
<dbReference type="EMBL" id="MU004312">
    <property type="protein sequence ID" value="KAF2658778.1"/>
    <property type="molecule type" value="Genomic_DNA"/>
</dbReference>
<organism evidence="3 4">
    <name type="scientific">Lophiostoma macrostomum CBS 122681</name>
    <dbReference type="NCBI Taxonomy" id="1314788"/>
    <lineage>
        <taxon>Eukaryota</taxon>
        <taxon>Fungi</taxon>
        <taxon>Dikarya</taxon>
        <taxon>Ascomycota</taxon>
        <taxon>Pezizomycotina</taxon>
        <taxon>Dothideomycetes</taxon>
        <taxon>Pleosporomycetidae</taxon>
        <taxon>Pleosporales</taxon>
        <taxon>Lophiostomataceae</taxon>
        <taxon>Lophiostoma</taxon>
    </lineage>
</organism>
<proteinExistence type="predicted"/>
<feature type="domain" description="DUF2293" evidence="2">
    <location>
        <begin position="186"/>
        <end position="268"/>
    </location>
</feature>